<gene>
    <name evidence="3" type="ORF">GPA26_11380</name>
</gene>
<protein>
    <recommendedName>
        <fullName evidence="2">Rhodanese domain-containing protein</fullName>
    </recommendedName>
</protein>
<dbReference type="RefSeq" id="WP_169206455.1">
    <property type="nucleotide sequence ID" value="NZ_CP059560.1"/>
</dbReference>
<comment type="caution">
    <text evidence="3">The sequence shown here is derived from an EMBL/GenBank/DDBJ whole genome shotgun (WGS) entry which is preliminary data.</text>
</comment>
<feature type="domain" description="Rhodanese" evidence="2">
    <location>
        <begin position="42"/>
        <end position="125"/>
    </location>
</feature>
<dbReference type="EMBL" id="WTVR01000019">
    <property type="protein sequence ID" value="NMF89075.1"/>
    <property type="molecule type" value="Genomic_DNA"/>
</dbReference>
<keyword evidence="1" id="KW-0732">Signal</keyword>
<dbReference type="InterPro" id="IPR036873">
    <property type="entry name" value="Rhodanese-like_dom_sf"/>
</dbReference>
<dbReference type="Proteomes" id="UP000652074">
    <property type="component" value="Unassembled WGS sequence"/>
</dbReference>
<evidence type="ECO:0000259" key="2">
    <source>
        <dbReference type="PROSITE" id="PS50206"/>
    </source>
</evidence>
<proteinExistence type="predicted"/>
<dbReference type="SUPFAM" id="SSF52821">
    <property type="entry name" value="Rhodanese/Cell cycle control phosphatase"/>
    <property type="match status" value="1"/>
</dbReference>
<feature type="signal peptide" evidence="1">
    <location>
        <begin position="1"/>
        <end position="26"/>
    </location>
</feature>
<name>A0ABX1MM96_9RHOO</name>
<organism evidence="3 4">
    <name type="scientific">Aromatoleum petrolei</name>
    <dbReference type="NCBI Taxonomy" id="76116"/>
    <lineage>
        <taxon>Bacteria</taxon>
        <taxon>Pseudomonadati</taxon>
        <taxon>Pseudomonadota</taxon>
        <taxon>Betaproteobacteria</taxon>
        <taxon>Rhodocyclales</taxon>
        <taxon>Rhodocyclaceae</taxon>
        <taxon>Aromatoleum</taxon>
    </lineage>
</organism>
<reference evidence="3 4" key="1">
    <citation type="submission" date="2019-12" db="EMBL/GenBank/DDBJ databases">
        <title>Comparative genomics gives insights into the taxonomy of the Azoarcus-Aromatoleum group and reveals separate origins of nif in the plant-associated Azoarcus and non-plant-associated Aromatoleum sub-groups.</title>
        <authorList>
            <person name="Lafos M."/>
            <person name="Maluk M."/>
            <person name="Batista M."/>
            <person name="Junghare M."/>
            <person name="Carmona M."/>
            <person name="Faoro H."/>
            <person name="Cruz L.M."/>
            <person name="Battistoni F."/>
            <person name="De Souza E."/>
            <person name="Pedrosa F."/>
            <person name="Chen W.-M."/>
            <person name="Poole P.S."/>
            <person name="Dixon R.A."/>
            <person name="James E.K."/>
        </authorList>
    </citation>
    <scope>NUCLEOTIDE SEQUENCE [LARGE SCALE GENOMIC DNA]</scope>
    <source>
        <strain evidence="3 4">ToN1</strain>
    </source>
</reference>
<evidence type="ECO:0000313" key="4">
    <source>
        <dbReference type="Proteomes" id="UP000652074"/>
    </source>
</evidence>
<evidence type="ECO:0000256" key="1">
    <source>
        <dbReference type="SAM" id="SignalP"/>
    </source>
</evidence>
<keyword evidence="4" id="KW-1185">Reference proteome</keyword>
<sequence length="156" mass="16231">MTRAAGRFVRVLCVFAAFGVAPACHASASLRNETQLQFALRSSPPCCVIDGRAEAQRKAHALPDALVYRKDLKINPVATVVVVADSDAQALAIAEALASAHPGKTVLAVEGGVAAWEAVVRALAADPPGGRALDFVIPSNTCEHGAPLQQLRTSPK</sequence>
<dbReference type="PROSITE" id="PS50206">
    <property type="entry name" value="RHODANESE_3"/>
    <property type="match status" value="1"/>
</dbReference>
<accession>A0ABX1MM96</accession>
<feature type="chain" id="PRO_5045264205" description="Rhodanese domain-containing protein" evidence="1">
    <location>
        <begin position="27"/>
        <end position="156"/>
    </location>
</feature>
<dbReference type="InterPro" id="IPR001763">
    <property type="entry name" value="Rhodanese-like_dom"/>
</dbReference>
<evidence type="ECO:0000313" key="3">
    <source>
        <dbReference type="EMBL" id="NMF89075.1"/>
    </source>
</evidence>